<feature type="region of interest" description="Disordered" evidence="1">
    <location>
        <begin position="127"/>
        <end position="148"/>
    </location>
</feature>
<keyword evidence="3" id="KW-1185">Reference proteome</keyword>
<organism evidence="2 3">
    <name type="scientific">Porites evermanni</name>
    <dbReference type="NCBI Taxonomy" id="104178"/>
    <lineage>
        <taxon>Eukaryota</taxon>
        <taxon>Metazoa</taxon>
        <taxon>Cnidaria</taxon>
        <taxon>Anthozoa</taxon>
        <taxon>Hexacorallia</taxon>
        <taxon>Scleractinia</taxon>
        <taxon>Fungiina</taxon>
        <taxon>Poritidae</taxon>
        <taxon>Porites</taxon>
    </lineage>
</organism>
<dbReference type="PANTHER" id="PTHR34718">
    <property type="entry name" value="PHD-TYPE DOMAIN-CONTAINING PROTEIN"/>
    <property type="match status" value="1"/>
</dbReference>
<reference evidence="2 3" key="1">
    <citation type="submission" date="2022-05" db="EMBL/GenBank/DDBJ databases">
        <authorList>
            <consortium name="Genoscope - CEA"/>
            <person name="William W."/>
        </authorList>
    </citation>
    <scope>NUCLEOTIDE SEQUENCE [LARGE SCALE GENOMIC DNA]</scope>
</reference>
<dbReference type="PANTHER" id="PTHR34718:SF2">
    <property type="entry name" value="PHD-TYPE DOMAIN-CONTAINING PROTEIN"/>
    <property type="match status" value="1"/>
</dbReference>
<name>A0ABN8PKI2_9CNID</name>
<dbReference type="EMBL" id="CALNXI010000855">
    <property type="protein sequence ID" value="CAH3143466.1"/>
    <property type="molecule type" value="Genomic_DNA"/>
</dbReference>
<accession>A0ABN8PKI2</accession>
<evidence type="ECO:0000313" key="3">
    <source>
        <dbReference type="Proteomes" id="UP001159427"/>
    </source>
</evidence>
<protein>
    <recommendedName>
        <fullName evidence="4">Ubiquitin-like protease family profile domain-containing protein</fullName>
    </recommendedName>
</protein>
<sequence>MLFYQQGTVTLCNEKVQKQLGGSDCGLMALAFANDLSHGLDPATQRYSQFEMRKHFVSCLESKKMKPFPKTKRRVHCYLFCNRNFVPIFCLCRLPKQEYIQCCSCRGWYHPRCCSVQHDGPSHQSCHGSAQNVNQTRQKQEREPFWGQ</sequence>
<proteinExistence type="predicted"/>
<gene>
    <name evidence="2" type="ORF">PEVE_00042879</name>
</gene>
<feature type="compositionally biased region" description="Polar residues" evidence="1">
    <location>
        <begin position="127"/>
        <end position="137"/>
    </location>
</feature>
<dbReference type="Proteomes" id="UP001159427">
    <property type="component" value="Unassembled WGS sequence"/>
</dbReference>
<evidence type="ECO:0000313" key="2">
    <source>
        <dbReference type="EMBL" id="CAH3143466.1"/>
    </source>
</evidence>
<feature type="compositionally biased region" description="Basic and acidic residues" evidence="1">
    <location>
        <begin position="138"/>
        <end position="148"/>
    </location>
</feature>
<evidence type="ECO:0008006" key="4">
    <source>
        <dbReference type="Google" id="ProtNLM"/>
    </source>
</evidence>
<evidence type="ECO:0000256" key="1">
    <source>
        <dbReference type="SAM" id="MobiDB-lite"/>
    </source>
</evidence>
<comment type="caution">
    <text evidence="2">The sequence shown here is derived from an EMBL/GenBank/DDBJ whole genome shotgun (WGS) entry which is preliminary data.</text>
</comment>